<name>A0ACB8W583_9TELE</name>
<accession>A0ACB8W583</accession>
<sequence length="638" mass="70771">MDNMEGPKSLIMVRLPTPTRDTILALIQNFFDRLSAEQWTELRAGSSDDATKILLVELLLDIIISISKELLRAFRSIQNISEEHVLSSLGDTLPQSFADVLRIDDDIPCESSEHLSELIAKEVAEKFNSALPTSSHNTNRSGGIQHITSPSRLNAMLCHLRAMLKAFMAKMKMCCKPKPCRRRKSPETSKEELKDKEESSGSKTDSGVLIDFESGGSAGETTSSSSGIFSTKSPLKKPTTETPEKISSGGSSDKETVIQDIITKEASQIVEPLLDDLSDDEFELLQSKSSQEIEAVAEEIAAIVEKAESSKESDIAGSSLKPNEKNKMSTKEVCLKIKTFLGKYFAKAWIYRLVTQLKKKFHKNAKVESRETIQSLIAEVDALLLTEDGKEPQKFETMSRVKAFKFTEELNEFLFHHVVESMPPITPEKSTERSGRPSSVPLSRATACFEIENKAWSFPGLMRWWIITQSGSHSQRLTRTIMDPEAEAPMELITILYTVVGVGCHFHNPTRYDECVGPGSAQIYIPTDDPPPYSLLDPCQRGPEQEEHHTAPDPSPYCGETSASAAWFSPSHYPLGLQEQEHQHIASISFPLEAAPPYESVLAEQGQPLPLMPCDLYKHQSETGDDGNSRQPGANQIL</sequence>
<proteinExistence type="predicted"/>
<dbReference type="Proteomes" id="UP000831701">
    <property type="component" value="Chromosome 14"/>
</dbReference>
<gene>
    <name evidence="1" type="ORF">L3Q82_001846</name>
</gene>
<protein>
    <submittedName>
        <fullName evidence="1">Uncharacterized protein</fullName>
    </submittedName>
</protein>
<evidence type="ECO:0000313" key="1">
    <source>
        <dbReference type="EMBL" id="KAI3362799.1"/>
    </source>
</evidence>
<comment type="caution">
    <text evidence="1">The sequence shown here is derived from an EMBL/GenBank/DDBJ whole genome shotgun (WGS) entry which is preliminary data.</text>
</comment>
<organism evidence="1 2">
    <name type="scientific">Scortum barcoo</name>
    <name type="common">barcoo grunter</name>
    <dbReference type="NCBI Taxonomy" id="214431"/>
    <lineage>
        <taxon>Eukaryota</taxon>
        <taxon>Metazoa</taxon>
        <taxon>Chordata</taxon>
        <taxon>Craniata</taxon>
        <taxon>Vertebrata</taxon>
        <taxon>Euteleostomi</taxon>
        <taxon>Actinopterygii</taxon>
        <taxon>Neopterygii</taxon>
        <taxon>Teleostei</taxon>
        <taxon>Neoteleostei</taxon>
        <taxon>Acanthomorphata</taxon>
        <taxon>Eupercaria</taxon>
        <taxon>Centrarchiformes</taxon>
        <taxon>Terapontoidei</taxon>
        <taxon>Terapontidae</taxon>
        <taxon>Scortum</taxon>
    </lineage>
</organism>
<evidence type="ECO:0000313" key="2">
    <source>
        <dbReference type="Proteomes" id="UP000831701"/>
    </source>
</evidence>
<reference evidence="1" key="1">
    <citation type="submission" date="2022-04" db="EMBL/GenBank/DDBJ databases">
        <title>Jade perch genome.</title>
        <authorList>
            <person name="Chao B."/>
        </authorList>
    </citation>
    <scope>NUCLEOTIDE SEQUENCE</scope>
    <source>
        <strain evidence="1">CB-2022</strain>
    </source>
</reference>
<dbReference type="EMBL" id="CM041544">
    <property type="protein sequence ID" value="KAI3362799.1"/>
    <property type="molecule type" value="Genomic_DNA"/>
</dbReference>
<keyword evidence="2" id="KW-1185">Reference proteome</keyword>